<keyword evidence="2" id="KW-1133">Transmembrane helix</keyword>
<evidence type="ECO:0000313" key="4">
    <source>
        <dbReference type="Proteomes" id="UP001369736"/>
    </source>
</evidence>
<keyword evidence="2" id="KW-0812">Transmembrane</keyword>
<feature type="transmembrane region" description="Helical" evidence="2">
    <location>
        <begin position="26"/>
        <end position="44"/>
    </location>
</feature>
<organism evidence="3 4">
    <name type="scientific">Actinomycetospora flava</name>
    <dbReference type="NCBI Taxonomy" id="3129232"/>
    <lineage>
        <taxon>Bacteria</taxon>
        <taxon>Bacillati</taxon>
        <taxon>Actinomycetota</taxon>
        <taxon>Actinomycetes</taxon>
        <taxon>Pseudonocardiales</taxon>
        <taxon>Pseudonocardiaceae</taxon>
        <taxon>Actinomycetospora</taxon>
    </lineage>
</organism>
<feature type="region of interest" description="Disordered" evidence="1">
    <location>
        <begin position="1"/>
        <end position="22"/>
    </location>
</feature>
<comment type="caution">
    <text evidence="3">The sequence shown here is derived from an EMBL/GenBank/DDBJ whole genome shotgun (WGS) entry which is preliminary data.</text>
</comment>
<evidence type="ECO:0000313" key="3">
    <source>
        <dbReference type="EMBL" id="MEJ2861397.1"/>
    </source>
</evidence>
<name>A0ABU8M465_9PSEU</name>
<feature type="region of interest" description="Disordered" evidence="1">
    <location>
        <begin position="164"/>
        <end position="187"/>
    </location>
</feature>
<protein>
    <submittedName>
        <fullName evidence="3">Uncharacterized protein</fullName>
    </submittedName>
</protein>
<keyword evidence="2" id="KW-0472">Membrane</keyword>
<dbReference type="EMBL" id="JBBEGM010000002">
    <property type="protein sequence ID" value="MEJ2861397.1"/>
    <property type="molecule type" value="Genomic_DNA"/>
</dbReference>
<dbReference type="Proteomes" id="UP001369736">
    <property type="component" value="Unassembled WGS sequence"/>
</dbReference>
<dbReference type="RefSeq" id="WP_337701983.1">
    <property type="nucleotide sequence ID" value="NZ_JBBEGM010000002.1"/>
</dbReference>
<proteinExistence type="predicted"/>
<gene>
    <name evidence="3" type="ORF">WCD58_09530</name>
</gene>
<sequence length="187" mass="20292">MATTLETDTPSEDSDETGSMTPGKRLAISAFVVLTLLGMLATTAPRSEIKAGLFELTQPYLLATGLDQSWGVFAPSPPRTTNDVVARVDRADGGVGVYPLEGSNGVAEYWDYRWRKYGEQLWKKRGAERERTAFAGYIADQDRAAGHEPVRVTLLRIVHVNAPPGGPPPAAGSDREISFFSTPVGRR</sequence>
<reference evidence="3 4" key="1">
    <citation type="submission" date="2024-03" db="EMBL/GenBank/DDBJ databases">
        <title>Actinomycetospora sp. OC33-EN07, a novel actinomycete isolated from wild orchid (Aerides multiflora).</title>
        <authorList>
            <person name="Suriyachadkun C."/>
        </authorList>
    </citation>
    <scope>NUCLEOTIDE SEQUENCE [LARGE SCALE GENOMIC DNA]</scope>
    <source>
        <strain evidence="3 4">OC33-EN07</strain>
    </source>
</reference>
<evidence type="ECO:0000256" key="1">
    <source>
        <dbReference type="SAM" id="MobiDB-lite"/>
    </source>
</evidence>
<evidence type="ECO:0000256" key="2">
    <source>
        <dbReference type="SAM" id="Phobius"/>
    </source>
</evidence>
<accession>A0ABU8M465</accession>
<keyword evidence="4" id="KW-1185">Reference proteome</keyword>